<evidence type="ECO:0000313" key="3">
    <source>
        <dbReference type="Proteomes" id="UP001150907"/>
    </source>
</evidence>
<dbReference type="Proteomes" id="UP001150907">
    <property type="component" value="Unassembled WGS sequence"/>
</dbReference>
<dbReference type="AlphaFoldDB" id="A0A9W8BP58"/>
<evidence type="ECO:0000256" key="1">
    <source>
        <dbReference type="SAM" id="MobiDB-lite"/>
    </source>
</evidence>
<feature type="region of interest" description="Disordered" evidence="1">
    <location>
        <begin position="12"/>
        <end position="66"/>
    </location>
</feature>
<feature type="compositionally biased region" description="Low complexity" evidence="1">
    <location>
        <begin position="12"/>
        <end position="33"/>
    </location>
</feature>
<comment type="caution">
    <text evidence="2">The sequence shown here is derived from an EMBL/GenBank/DDBJ whole genome shotgun (WGS) entry which is preliminary data.</text>
</comment>
<reference evidence="2" key="1">
    <citation type="submission" date="2022-07" db="EMBL/GenBank/DDBJ databases">
        <title>Phylogenomic reconstructions and comparative analyses of Kickxellomycotina fungi.</title>
        <authorList>
            <person name="Reynolds N.K."/>
            <person name="Stajich J.E."/>
            <person name="Barry K."/>
            <person name="Grigoriev I.V."/>
            <person name="Crous P."/>
            <person name="Smith M.E."/>
        </authorList>
    </citation>
    <scope>NUCLEOTIDE SEQUENCE</scope>
    <source>
        <strain evidence="2">IMI 214461</strain>
    </source>
</reference>
<dbReference type="OrthoDB" id="5551119at2759"/>
<accession>A0A9W8BP58</accession>
<proteinExistence type="predicted"/>
<sequence>MESLITLVDTGALPGAAPASSPAPAASGSDAGAQEMSAASRPSLIRSTAGGFSPSEPHAAAMSTSNEVDRIAVSSRALLLAALNAPVVRSHSEQTTSSNEHASDTKTHAGIVRRLRESLKRRLKSISDSIVLSSLHQSTQGIDDYYSVSLH</sequence>
<protein>
    <submittedName>
        <fullName evidence="2">Uncharacterized protein</fullName>
    </submittedName>
</protein>
<keyword evidence="3" id="KW-1185">Reference proteome</keyword>
<gene>
    <name evidence="2" type="ORF">H4R26_000768</name>
</gene>
<name>A0A9W8BP58_9FUNG</name>
<organism evidence="2 3">
    <name type="scientific">Coemansia thaxteri</name>
    <dbReference type="NCBI Taxonomy" id="2663907"/>
    <lineage>
        <taxon>Eukaryota</taxon>
        <taxon>Fungi</taxon>
        <taxon>Fungi incertae sedis</taxon>
        <taxon>Zoopagomycota</taxon>
        <taxon>Kickxellomycotina</taxon>
        <taxon>Kickxellomycetes</taxon>
        <taxon>Kickxellales</taxon>
        <taxon>Kickxellaceae</taxon>
        <taxon>Coemansia</taxon>
    </lineage>
</organism>
<dbReference type="EMBL" id="JANBQF010000026">
    <property type="protein sequence ID" value="KAJ2007443.1"/>
    <property type="molecule type" value="Genomic_DNA"/>
</dbReference>
<evidence type="ECO:0000313" key="2">
    <source>
        <dbReference type="EMBL" id="KAJ2007443.1"/>
    </source>
</evidence>